<name>A0A6A6UHY6_9PEZI</name>
<feature type="compositionally biased region" description="Acidic residues" evidence="1">
    <location>
        <begin position="13"/>
        <end position="22"/>
    </location>
</feature>
<feature type="region of interest" description="Disordered" evidence="1">
    <location>
        <begin position="1"/>
        <end position="63"/>
    </location>
</feature>
<gene>
    <name evidence="2" type="ORF">BT63DRAFT_453806</name>
</gene>
<dbReference type="EMBL" id="MU004233">
    <property type="protein sequence ID" value="KAF2671410.1"/>
    <property type="molecule type" value="Genomic_DNA"/>
</dbReference>
<proteinExistence type="predicted"/>
<protein>
    <submittedName>
        <fullName evidence="2">Uncharacterized protein</fullName>
    </submittedName>
</protein>
<keyword evidence="3" id="KW-1185">Reference proteome</keyword>
<dbReference type="AlphaFoldDB" id="A0A6A6UHY6"/>
<evidence type="ECO:0000313" key="3">
    <source>
        <dbReference type="Proteomes" id="UP000799302"/>
    </source>
</evidence>
<feature type="compositionally biased region" description="Pro residues" evidence="1">
    <location>
        <begin position="23"/>
        <end position="32"/>
    </location>
</feature>
<evidence type="ECO:0000256" key="1">
    <source>
        <dbReference type="SAM" id="MobiDB-lite"/>
    </source>
</evidence>
<organism evidence="2 3">
    <name type="scientific">Microthyrium microscopicum</name>
    <dbReference type="NCBI Taxonomy" id="703497"/>
    <lineage>
        <taxon>Eukaryota</taxon>
        <taxon>Fungi</taxon>
        <taxon>Dikarya</taxon>
        <taxon>Ascomycota</taxon>
        <taxon>Pezizomycotina</taxon>
        <taxon>Dothideomycetes</taxon>
        <taxon>Dothideomycetes incertae sedis</taxon>
        <taxon>Microthyriales</taxon>
        <taxon>Microthyriaceae</taxon>
        <taxon>Microthyrium</taxon>
    </lineage>
</organism>
<accession>A0A6A6UHY6</accession>
<reference evidence="2" key="1">
    <citation type="journal article" date="2020" name="Stud. Mycol.">
        <title>101 Dothideomycetes genomes: a test case for predicting lifestyles and emergence of pathogens.</title>
        <authorList>
            <person name="Haridas S."/>
            <person name="Albert R."/>
            <person name="Binder M."/>
            <person name="Bloem J."/>
            <person name="Labutti K."/>
            <person name="Salamov A."/>
            <person name="Andreopoulos B."/>
            <person name="Baker S."/>
            <person name="Barry K."/>
            <person name="Bills G."/>
            <person name="Bluhm B."/>
            <person name="Cannon C."/>
            <person name="Castanera R."/>
            <person name="Culley D."/>
            <person name="Daum C."/>
            <person name="Ezra D."/>
            <person name="Gonzalez J."/>
            <person name="Henrissat B."/>
            <person name="Kuo A."/>
            <person name="Liang C."/>
            <person name="Lipzen A."/>
            <person name="Lutzoni F."/>
            <person name="Magnuson J."/>
            <person name="Mondo S."/>
            <person name="Nolan M."/>
            <person name="Ohm R."/>
            <person name="Pangilinan J."/>
            <person name="Park H.-J."/>
            <person name="Ramirez L."/>
            <person name="Alfaro M."/>
            <person name="Sun H."/>
            <person name="Tritt A."/>
            <person name="Yoshinaga Y."/>
            <person name="Zwiers L.-H."/>
            <person name="Turgeon B."/>
            <person name="Goodwin S."/>
            <person name="Spatafora J."/>
            <person name="Crous P."/>
            <person name="Grigoriev I."/>
        </authorList>
    </citation>
    <scope>NUCLEOTIDE SEQUENCE</scope>
    <source>
        <strain evidence="2">CBS 115976</strain>
    </source>
</reference>
<evidence type="ECO:0000313" key="2">
    <source>
        <dbReference type="EMBL" id="KAF2671410.1"/>
    </source>
</evidence>
<dbReference type="Proteomes" id="UP000799302">
    <property type="component" value="Unassembled WGS sequence"/>
</dbReference>
<sequence length="83" mass="8868">MKNFDPIRLVDRDGDDDDEEPDSPPPTPPEQPPDIGGVPGQPWSPPFGGGKNAVLRESGNESVSRLPVLGKTMGQLGARFFPS</sequence>